<reference evidence="3" key="1">
    <citation type="submission" date="2016-10" db="EMBL/GenBank/DDBJ databases">
        <authorList>
            <person name="Varghese N."/>
            <person name="Submissions S."/>
        </authorList>
    </citation>
    <scope>NUCLEOTIDE SEQUENCE [LARGE SCALE GENOMIC DNA]</scope>
    <source>
        <strain evidence="3">Gh-67</strain>
    </source>
</reference>
<protein>
    <recommendedName>
        <fullName evidence="4">DUF975 family protein</fullName>
    </recommendedName>
</protein>
<feature type="transmembrane region" description="Helical" evidence="1">
    <location>
        <begin position="97"/>
        <end position="118"/>
    </location>
</feature>
<dbReference type="Proteomes" id="UP000199705">
    <property type="component" value="Unassembled WGS sequence"/>
</dbReference>
<proteinExistence type="predicted"/>
<keyword evidence="1" id="KW-0472">Membrane</keyword>
<dbReference type="STRING" id="551996.SAMN05192573_103489"/>
<evidence type="ECO:0008006" key="4">
    <source>
        <dbReference type="Google" id="ProtNLM"/>
    </source>
</evidence>
<keyword evidence="3" id="KW-1185">Reference proteome</keyword>
<keyword evidence="1" id="KW-1133">Transmembrane helix</keyword>
<evidence type="ECO:0000313" key="3">
    <source>
        <dbReference type="Proteomes" id="UP000199705"/>
    </source>
</evidence>
<feature type="transmembrane region" description="Helical" evidence="1">
    <location>
        <begin position="130"/>
        <end position="155"/>
    </location>
</feature>
<keyword evidence="1" id="KW-0812">Transmembrane</keyword>
<dbReference type="RefSeq" id="WP_091164727.1">
    <property type="nucleotide sequence ID" value="NZ_FNCG01000003.1"/>
</dbReference>
<feature type="transmembrane region" description="Helical" evidence="1">
    <location>
        <begin position="52"/>
        <end position="76"/>
    </location>
</feature>
<dbReference type="EMBL" id="FNCG01000003">
    <property type="protein sequence ID" value="SDG46642.1"/>
    <property type="molecule type" value="Genomic_DNA"/>
</dbReference>
<organism evidence="2 3">
    <name type="scientific">Mucilaginibacter gossypii</name>
    <dbReference type="NCBI Taxonomy" id="551996"/>
    <lineage>
        <taxon>Bacteria</taxon>
        <taxon>Pseudomonadati</taxon>
        <taxon>Bacteroidota</taxon>
        <taxon>Sphingobacteriia</taxon>
        <taxon>Sphingobacteriales</taxon>
        <taxon>Sphingobacteriaceae</taxon>
        <taxon>Mucilaginibacter</taxon>
    </lineage>
</organism>
<gene>
    <name evidence="2" type="ORF">SAMN05192573_103489</name>
</gene>
<dbReference type="AlphaFoldDB" id="A0A1G7UGG0"/>
<feature type="transmembrane region" description="Helical" evidence="1">
    <location>
        <begin position="21"/>
        <end position="46"/>
    </location>
</feature>
<sequence length="233" mass="26664">MYHPFSVAETIKTAWNILKKNFAIISVYSVVAMIFVFISGFAVFYFDDNAMVSSIGFVVLLVEITFIFLAFIKLVFRLMDKEYYDFDFSEIIPKIRMLVSYLTLLVLVSTLAVFATHLVEGLKEGFAQDFFKFIIGLVVQFFFLFYFPICTCFIVDDASGPIESVQQSFYLIKGNFLKYFLIFIIIEILMLVAAITVVGLIIAIPFANIILMAAYRKLVYSHLDVDDDLSETN</sequence>
<evidence type="ECO:0000256" key="1">
    <source>
        <dbReference type="SAM" id="Phobius"/>
    </source>
</evidence>
<accession>A0A1G7UGG0</accession>
<feature type="transmembrane region" description="Helical" evidence="1">
    <location>
        <begin position="176"/>
        <end position="207"/>
    </location>
</feature>
<name>A0A1G7UGG0_9SPHI</name>
<evidence type="ECO:0000313" key="2">
    <source>
        <dbReference type="EMBL" id="SDG46642.1"/>
    </source>
</evidence>